<keyword evidence="8" id="KW-0238">DNA-binding</keyword>
<dbReference type="GO" id="GO:0005737">
    <property type="term" value="C:cytoplasm"/>
    <property type="evidence" value="ECO:0007669"/>
    <property type="project" value="UniProtKB-SubCell"/>
</dbReference>
<keyword evidence="5" id="KW-0963">Cytoplasm</keyword>
<reference evidence="15 16" key="1">
    <citation type="submission" date="2017-04" db="EMBL/GenBank/DDBJ databases">
        <authorList>
            <person name="Afonso C.L."/>
            <person name="Miller P.J."/>
            <person name="Scott M.A."/>
            <person name="Spackman E."/>
            <person name="Goraichik I."/>
            <person name="Dimitrov K.M."/>
            <person name="Suarez D.L."/>
            <person name="Swayne D.E."/>
        </authorList>
    </citation>
    <scope>NUCLEOTIDE SEQUENCE [LARGE SCALE GENOMIC DNA]</scope>
    <source>
        <strain evidence="15 16">CGMCC 1.12708</strain>
    </source>
</reference>
<dbReference type="GO" id="GO:0046914">
    <property type="term" value="F:transition metal ion binding"/>
    <property type="evidence" value="ECO:0007669"/>
    <property type="project" value="InterPro"/>
</dbReference>
<dbReference type="PANTHER" id="PTHR33238:SF11">
    <property type="entry name" value="TRANSCRIPTIONAL REGULATOR MNTR"/>
    <property type="match status" value="1"/>
</dbReference>
<dbReference type="InterPro" id="IPR022689">
    <property type="entry name" value="Iron_dep_repressor"/>
</dbReference>
<comment type="similarity">
    <text evidence="2">Belongs to the DtxR/MntR family.</text>
</comment>
<evidence type="ECO:0000256" key="8">
    <source>
        <dbReference type="ARBA" id="ARBA00023125"/>
    </source>
</evidence>
<organism evidence="15 16">
    <name type="scientific">Moheibacter sediminis</name>
    <dbReference type="NCBI Taxonomy" id="1434700"/>
    <lineage>
        <taxon>Bacteria</taxon>
        <taxon>Pseudomonadati</taxon>
        <taxon>Bacteroidota</taxon>
        <taxon>Flavobacteriia</taxon>
        <taxon>Flavobacteriales</taxon>
        <taxon>Weeksellaceae</taxon>
        <taxon>Moheibacter</taxon>
    </lineage>
</organism>
<evidence type="ECO:0000256" key="1">
    <source>
        <dbReference type="ARBA" id="ARBA00004496"/>
    </source>
</evidence>
<evidence type="ECO:0000256" key="5">
    <source>
        <dbReference type="ARBA" id="ARBA00022490"/>
    </source>
</evidence>
<keyword evidence="16" id="KW-1185">Reference proteome</keyword>
<dbReference type="Gene3D" id="1.10.10.10">
    <property type="entry name" value="Winged helix-like DNA-binding domain superfamily/Winged helix DNA-binding domain"/>
    <property type="match status" value="1"/>
</dbReference>
<dbReference type="Pfam" id="PF04023">
    <property type="entry name" value="FeoA"/>
    <property type="match status" value="1"/>
</dbReference>
<keyword evidence="10" id="KW-0804">Transcription</keyword>
<dbReference type="GO" id="GO:0046983">
    <property type="term" value="F:protein dimerization activity"/>
    <property type="evidence" value="ECO:0007669"/>
    <property type="project" value="InterPro"/>
</dbReference>
<sequence length="217" mass="25141">MNSFTEENYLKAMFNLSEKSGEITVNDLSKSLNIKMPTVNSMVKRLSAKGYINYQSYKPITLTEEGRMTALLIIRKHRLTEMFLVEKMGFGWEEVHEVAEQIEHIHSPKFFAKMDEMLDFPTVDPHGSPIPDNSGNIQLKNYNPLSFFGKNDLVKLVAVTHSNEEFLKFLNSKNLQLDTIIEVLHKEEFDQTMTVKFYNQEITLSEKVTEKLLVEKQ</sequence>
<dbReference type="Pfam" id="PF01325">
    <property type="entry name" value="Fe_dep_repress"/>
    <property type="match status" value="1"/>
</dbReference>
<dbReference type="RefSeq" id="WP_084017475.1">
    <property type="nucleotide sequence ID" value="NZ_FWXS01000005.1"/>
</dbReference>
<dbReference type="EMBL" id="FWXS01000005">
    <property type="protein sequence ID" value="SMC68077.1"/>
    <property type="molecule type" value="Genomic_DNA"/>
</dbReference>
<proteinExistence type="inferred from homology"/>
<dbReference type="InterPro" id="IPR050536">
    <property type="entry name" value="DtxR_MntR_Metal-Reg"/>
</dbReference>
<dbReference type="Proteomes" id="UP000192393">
    <property type="component" value="Unassembled WGS sequence"/>
</dbReference>
<comment type="function">
    <text evidence="12">In the presence of manganese, represses expression of mntH and mntS. Up-regulates expression of mntP.</text>
</comment>
<dbReference type="GO" id="GO:0003700">
    <property type="term" value="F:DNA-binding transcription factor activity"/>
    <property type="evidence" value="ECO:0007669"/>
    <property type="project" value="InterPro"/>
</dbReference>
<dbReference type="GO" id="GO:0003677">
    <property type="term" value="F:DNA binding"/>
    <property type="evidence" value="ECO:0007669"/>
    <property type="project" value="UniProtKB-KW"/>
</dbReference>
<dbReference type="InterPro" id="IPR036390">
    <property type="entry name" value="WH_DNA-bd_sf"/>
</dbReference>
<feature type="domain" description="HTH dtxR-type" evidence="14">
    <location>
        <begin position="1"/>
        <end position="63"/>
    </location>
</feature>
<dbReference type="InterPro" id="IPR007167">
    <property type="entry name" value="Fe-transptr_FeoA-like"/>
</dbReference>
<dbReference type="Gene3D" id="2.30.30.90">
    <property type="match status" value="1"/>
</dbReference>
<dbReference type="PROSITE" id="PS50944">
    <property type="entry name" value="HTH_DTXR"/>
    <property type="match status" value="1"/>
</dbReference>
<evidence type="ECO:0000256" key="13">
    <source>
        <dbReference type="ARBA" id="ARBA00032593"/>
    </source>
</evidence>
<evidence type="ECO:0000256" key="2">
    <source>
        <dbReference type="ARBA" id="ARBA00007871"/>
    </source>
</evidence>
<dbReference type="InterPro" id="IPR001367">
    <property type="entry name" value="Fe_dep_repressor"/>
</dbReference>
<gene>
    <name evidence="15" type="ORF">SAMN06296427_105279</name>
</gene>
<evidence type="ECO:0000256" key="4">
    <source>
        <dbReference type="ARBA" id="ARBA00022386"/>
    </source>
</evidence>
<evidence type="ECO:0000256" key="12">
    <source>
        <dbReference type="ARBA" id="ARBA00025185"/>
    </source>
</evidence>
<evidence type="ECO:0000256" key="7">
    <source>
        <dbReference type="ARBA" id="ARBA00023015"/>
    </source>
</evidence>
<comment type="subcellular location">
    <subcellularLocation>
        <location evidence="1">Cytoplasm</location>
    </subcellularLocation>
</comment>
<dbReference type="PANTHER" id="PTHR33238">
    <property type="entry name" value="IRON (METAL) DEPENDENT REPRESSOR, DTXR FAMILY"/>
    <property type="match status" value="1"/>
</dbReference>
<name>A0A1W2B512_9FLAO</name>
<comment type="subunit">
    <text evidence="3">Homodimer.</text>
</comment>
<keyword evidence="9" id="KW-0010">Activator</keyword>
<dbReference type="Pfam" id="PF02742">
    <property type="entry name" value="Fe_dep_repr_C"/>
    <property type="match status" value="1"/>
</dbReference>
<keyword evidence="11" id="KW-0464">Manganese</keyword>
<evidence type="ECO:0000313" key="16">
    <source>
        <dbReference type="Proteomes" id="UP000192393"/>
    </source>
</evidence>
<evidence type="ECO:0000256" key="6">
    <source>
        <dbReference type="ARBA" id="ARBA00022491"/>
    </source>
</evidence>
<dbReference type="SUPFAM" id="SSF46785">
    <property type="entry name" value="Winged helix' DNA-binding domain"/>
    <property type="match status" value="1"/>
</dbReference>
<dbReference type="InterPro" id="IPR036388">
    <property type="entry name" value="WH-like_DNA-bd_sf"/>
</dbReference>
<accession>A0A1W2B512</accession>
<dbReference type="OrthoDB" id="9791355at2"/>
<dbReference type="InterPro" id="IPR036421">
    <property type="entry name" value="Fe_dep_repressor_sf"/>
</dbReference>
<dbReference type="InterPro" id="IPR022687">
    <property type="entry name" value="HTH_DTXR"/>
</dbReference>
<dbReference type="AlphaFoldDB" id="A0A1W2B512"/>
<evidence type="ECO:0000256" key="9">
    <source>
        <dbReference type="ARBA" id="ARBA00023159"/>
    </source>
</evidence>
<evidence type="ECO:0000256" key="10">
    <source>
        <dbReference type="ARBA" id="ARBA00023163"/>
    </source>
</evidence>
<dbReference type="STRING" id="1434700.SAMN06296427_105279"/>
<keyword evidence="6" id="KW-0678">Repressor</keyword>
<evidence type="ECO:0000259" key="14">
    <source>
        <dbReference type="PROSITE" id="PS50944"/>
    </source>
</evidence>
<evidence type="ECO:0000313" key="15">
    <source>
        <dbReference type="EMBL" id="SMC68077.1"/>
    </source>
</evidence>
<protein>
    <recommendedName>
        <fullName evidence="4">Transcriptional regulator MntR</fullName>
    </recommendedName>
    <alternativeName>
        <fullName evidence="13">Manganese transport regulator</fullName>
    </alternativeName>
</protein>
<dbReference type="Gene3D" id="1.10.60.10">
    <property type="entry name" value="Iron dependent repressor, metal binding and dimerisation domain"/>
    <property type="match status" value="1"/>
</dbReference>
<dbReference type="SUPFAM" id="SSF47979">
    <property type="entry name" value="Iron-dependent repressor protein, dimerization domain"/>
    <property type="match status" value="1"/>
</dbReference>
<keyword evidence="7" id="KW-0805">Transcription regulation</keyword>
<evidence type="ECO:0000256" key="11">
    <source>
        <dbReference type="ARBA" id="ARBA00023211"/>
    </source>
</evidence>
<dbReference type="InterPro" id="IPR038157">
    <property type="entry name" value="FeoA_core_dom"/>
</dbReference>
<evidence type="ECO:0000256" key="3">
    <source>
        <dbReference type="ARBA" id="ARBA00011738"/>
    </source>
</evidence>
<dbReference type="SMART" id="SM00529">
    <property type="entry name" value="HTH_DTXR"/>
    <property type="match status" value="1"/>
</dbReference>